<name>A0A495JNU7_9ACTN</name>
<evidence type="ECO:0000313" key="4">
    <source>
        <dbReference type="EMBL" id="RKR90022.1"/>
    </source>
</evidence>
<dbReference type="AlphaFoldDB" id="A0A495JNU7"/>
<reference evidence="4 5" key="1">
    <citation type="submission" date="2018-10" db="EMBL/GenBank/DDBJ databases">
        <title>Sequencing the genomes of 1000 actinobacteria strains.</title>
        <authorList>
            <person name="Klenk H.-P."/>
        </authorList>
    </citation>
    <scope>NUCLEOTIDE SEQUENCE [LARGE SCALE GENOMIC DNA]</scope>
    <source>
        <strain evidence="4 5">DSM 45175</strain>
    </source>
</reference>
<protein>
    <submittedName>
        <fullName evidence="4">Uncharacterized protein (DUF305 family)</fullName>
    </submittedName>
</protein>
<keyword evidence="2" id="KW-0732">Signal</keyword>
<dbReference type="OrthoDB" id="26872at2"/>
<evidence type="ECO:0000259" key="3">
    <source>
        <dbReference type="Pfam" id="PF03713"/>
    </source>
</evidence>
<dbReference type="PROSITE" id="PS51257">
    <property type="entry name" value="PROKAR_LIPOPROTEIN"/>
    <property type="match status" value="1"/>
</dbReference>
<dbReference type="Gene3D" id="1.20.1260.10">
    <property type="match status" value="1"/>
</dbReference>
<keyword evidence="5" id="KW-1185">Reference proteome</keyword>
<feature type="region of interest" description="Disordered" evidence="1">
    <location>
        <begin position="28"/>
        <end position="48"/>
    </location>
</feature>
<feature type="domain" description="DUF305" evidence="3">
    <location>
        <begin position="61"/>
        <end position="207"/>
    </location>
</feature>
<proteinExistence type="predicted"/>
<organism evidence="4 5">
    <name type="scientific">Micromonospora pisi</name>
    <dbReference type="NCBI Taxonomy" id="589240"/>
    <lineage>
        <taxon>Bacteria</taxon>
        <taxon>Bacillati</taxon>
        <taxon>Actinomycetota</taxon>
        <taxon>Actinomycetes</taxon>
        <taxon>Micromonosporales</taxon>
        <taxon>Micromonosporaceae</taxon>
        <taxon>Micromonospora</taxon>
    </lineage>
</organism>
<dbReference type="Proteomes" id="UP000277671">
    <property type="component" value="Unassembled WGS sequence"/>
</dbReference>
<feature type="region of interest" description="Disordered" evidence="1">
    <location>
        <begin position="118"/>
        <end position="140"/>
    </location>
</feature>
<gene>
    <name evidence="4" type="ORF">BDK92_4386</name>
</gene>
<evidence type="ECO:0000256" key="2">
    <source>
        <dbReference type="SAM" id="SignalP"/>
    </source>
</evidence>
<sequence>MARYRRTLLAPLVLLLLAGCGGAPTSTGGTPAVPGPDAAGSTAPAPVPASAAAPGSFNPADVMFLQMMVTHHGQGLELVRLAESRAQRAEVRTLAAAIDVTQTEEQETMRGWLRNWGQSTEADPDAHAHADHGGLPATGPEQIAALGRASGAEFESAFLNLLIAHQHNAVEMARNETRFGQDPGARALAGRIDQSRTAQINQMLAMLG</sequence>
<dbReference type="Pfam" id="PF03713">
    <property type="entry name" value="DUF305"/>
    <property type="match status" value="1"/>
</dbReference>
<dbReference type="EMBL" id="RBKT01000001">
    <property type="protein sequence ID" value="RKR90022.1"/>
    <property type="molecule type" value="Genomic_DNA"/>
</dbReference>
<dbReference type="RefSeq" id="WP_121158372.1">
    <property type="nucleotide sequence ID" value="NZ_RBKT01000001.1"/>
</dbReference>
<accession>A0A495JNU7</accession>
<evidence type="ECO:0000313" key="5">
    <source>
        <dbReference type="Proteomes" id="UP000277671"/>
    </source>
</evidence>
<dbReference type="InterPro" id="IPR012347">
    <property type="entry name" value="Ferritin-like"/>
</dbReference>
<dbReference type="PANTHER" id="PTHR36933:SF1">
    <property type="entry name" value="SLL0788 PROTEIN"/>
    <property type="match status" value="1"/>
</dbReference>
<feature type="signal peptide" evidence="2">
    <location>
        <begin position="1"/>
        <end position="23"/>
    </location>
</feature>
<dbReference type="InterPro" id="IPR005183">
    <property type="entry name" value="DUF305_CopM-like"/>
</dbReference>
<evidence type="ECO:0000256" key="1">
    <source>
        <dbReference type="SAM" id="MobiDB-lite"/>
    </source>
</evidence>
<feature type="chain" id="PRO_5019845865" evidence="2">
    <location>
        <begin position="24"/>
        <end position="208"/>
    </location>
</feature>
<dbReference type="PANTHER" id="PTHR36933">
    <property type="entry name" value="SLL0788 PROTEIN"/>
    <property type="match status" value="1"/>
</dbReference>
<comment type="caution">
    <text evidence="4">The sequence shown here is derived from an EMBL/GenBank/DDBJ whole genome shotgun (WGS) entry which is preliminary data.</text>
</comment>